<evidence type="ECO:0000313" key="3">
    <source>
        <dbReference type="EMBL" id="CAB4850717.1"/>
    </source>
</evidence>
<dbReference type="EMBL" id="CAFBIY010000062">
    <property type="protein sequence ID" value="CAB4850717.1"/>
    <property type="molecule type" value="Genomic_DNA"/>
</dbReference>
<evidence type="ECO:0000313" key="5">
    <source>
        <dbReference type="EMBL" id="CAB5010411.1"/>
    </source>
</evidence>
<organism evidence="3">
    <name type="scientific">freshwater metagenome</name>
    <dbReference type="NCBI Taxonomy" id="449393"/>
    <lineage>
        <taxon>unclassified sequences</taxon>
        <taxon>metagenomes</taxon>
        <taxon>ecological metagenomes</taxon>
    </lineage>
</organism>
<dbReference type="EMBL" id="CAEZYF010000016">
    <property type="protein sequence ID" value="CAB4734175.1"/>
    <property type="molecule type" value="Genomic_DNA"/>
</dbReference>
<dbReference type="AlphaFoldDB" id="A0A6J7BY38"/>
<evidence type="ECO:0000313" key="1">
    <source>
        <dbReference type="EMBL" id="CAB4364577.1"/>
    </source>
</evidence>
<proteinExistence type="predicted"/>
<name>A0A6J7BY38_9ZZZZ</name>
<evidence type="ECO:0000313" key="4">
    <source>
        <dbReference type="EMBL" id="CAB4951611.1"/>
    </source>
</evidence>
<sequence>MSSSLEVALGLSGRDEVLARYVEFVAARCRPNTVLATVSDLRIE</sequence>
<accession>A0A6J7BY38</accession>
<dbReference type="EMBL" id="CAFBOL010000107">
    <property type="protein sequence ID" value="CAB5010411.1"/>
    <property type="molecule type" value="Genomic_DNA"/>
</dbReference>
<reference evidence="3" key="1">
    <citation type="submission" date="2020-05" db="EMBL/GenBank/DDBJ databases">
        <authorList>
            <person name="Chiriac C."/>
            <person name="Salcher M."/>
            <person name="Ghai R."/>
            <person name="Kavagutti S V."/>
        </authorList>
    </citation>
    <scope>NUCLEOTIDE SEQUENCE</scope>
</reference>
<protein>
    <submittedName>
        <fullName evidence="3">Unannotated protein</fullName>
    </submittedName>
</protein>
<gene>
    <name evidence="2" type="ORF">UFOPK2656_02349</name>
    <name evidence="3" type="ORF">UFOPK3267_01282</name>
    <name evidence="4" type="ORF">UFOPK3651_02892</name>
    <name evidence="5" type="ORF">UFOPK3931_02779</name>
    <name evidence="1" type="ORF">UFOPK4189_02336</name>
</gene>
<evidence type="ECO:0000313" key="2">
    <source>
        <dbReference type="EMBL" id="CAB4734175.1"/>
    </source>
</evidence>
<dbReference type="EMBL" id="CAESGF010000015">
    <property type="protein sequence ID" value="CAB4364577.1"/>
    <property type="molecule type" value="Genomic_DNA"/>
</dbReference>
<dbReference type="EMBL" id="CAFBMT010000024">
    <property type="protein sequence ID" value="CAB4951611.1"/>
    <property type="molecule type" value="Genomic_DNA"/>
</dbReference>